<dbReference type="Gene3D" id="3.40.109.10">
    <property type="entry name" value="NADH Oxidase"/>
    <property type="match status" value="1"/>
</dbReference>
<protein>
    <recommendedName>
        <fullName evidence="1">Nitroreductase domain-containing protein</fullName>
    </recommendedName>
</protein>
<organism evidence="2">
    <name type="scientific">uncultured Gemmatimonadota bacterium</name>
    <dbReference type="NCBI Taxonomy" id="203437"/>
    <lineage>
        <taxon>Bacteria</taxon>
        <taxon>Pseudomonadati</taxon>
        <taxon>Gemmatimonadota</taxon>
        <taxon>environmental samples</taxon>
    </lineage>
</organism>
<dbReference type="Pfam" id="PF00881">
    <property type="entry name" value="Nitroreductase"/>
    <property type="match status" value="1"/>
</dbReference>
<accession>A0A6J4M0D5</accession>
<proteinExistence type="predicted"/>
<dbReference type="PANTHER" id="PTHR43543">
    <property type="entry name" value="MALONIC SEMIALDEHYDE REDUCTASE RUTE-RELATED"/>
    <property type="match status" value="1"/>
</dbReference>
<feature type="non-terminal residue" evidence="2">
    <location>
        <position position="1"/>
    </location>
</feature>
<dbReference type="SUPFAM" id="SSF55469">
    <property type="entry name" value="FMN-dependent nitroreductase-like"/>
    <property type="match status" value="1"/>
</dbReference>
<dbReference type="PANTHER" id="PTHR43543:SF1">
    <property type="entry name" value="MALONIC SEMIALDEHYDE REDUCTASE RUTE-RELATED"/>
    <property type="match status" value="1"/>
</dbReference>
<dbReference type="InterPro" id="IPR029479">
    <property type="entry name" value="Nitroreductase"/>
</dbReference>
<dbReference type="InterPro" id="IPR000415">
    <property type="entry name" value="Nitroreductase-like"/>
</dbReference>
<reference evidence="2" key="1">
    <citation type="submission" date="2020-02" db="EMBL/GenBank/DDBJ databases">
        <authorList>
            <person name="Meier V. D."/>
        </authorList>
    </citation>
    <scope>NUCLEOTIDE SEQUENCE</scope>
    <source>
        <strain evidence="2">AVDCRST_MAG89</strain>
    </source>
</reference>
<dbReference type="InterPro" id="IPR050461">
    <property type="entry name" value="Nitroreductase_HadB/RutE"/>
</dbReference>
<sequence length="103" mass="11085">GMSAVQRATTRQTILRSFQGQSAEQREAWGAAQAHIALGYLLLAAEAHGYQTSPMAGFDAEAVKRLLNLPENTRVPALVAIGRGTEEGFPHHRHALARIARAA</sequence>
<evidence type="ECO:0000313" key="2">
    <source>
        <dbReference type="EMBL" id="CAA9343030.1"/>
    </source>
</evidence>
<evidence type="ECO:0000259" key="1">
    <source>
        <dbReference type="Pfam" id="PF00881"/>
    </source>
</evidence>
<dbReference type="AlphaFoldDB" id="A0A6J4M0D5"/>
<name>A0A6J4M0D5_9BACT</name>
<gene>
    <name evidence="2" type="ORF">AVDCRST_MAG89-2716</name>
</gene>
<dbReference type="GO" id="GO:0016491">
    <property type="term" value="F:oxidoreductase activity"/>
    <property type="evidence" value="ECO:0007669"/>
    <property type="project" value="InterPro"/>
</dbReference>
<dbReference type="EMBL" id="CADCTV010000569">
    <property type="protein sequence ID" value="CAA9343030.1"/>
    <property type="molecule type" value="Genomic_DNA"/>
</dbReference>
<feature type="domain" description="Nitroreductase" evidence="1">
    <location>
        <begin position="19"/>
        <end position="83"/>
    </location>
</feature>